<proteinExistence type="predicted"/>
<dbReference type="Proteomes" id="UP000185781">
    <property type="component" value="Unassembled WGS sequence"/>
</dbReference>
<name>A0A1N7QGK9_9FLAO</name>
<evidence type="ECO:0000256" key="1">
    <source>
        <dbReference type="SAM" id="Phobius"/>
    </source>
</evidence>
<keyword evidence="1" id="KW-0812">Transmembrane</keyword>
<accession>A0A1N7QGK9</accession>
<keyword evidence="1" id="KW-1133">Transmembrane helix</keyword>
<dbReference type="RefSeq" id="WP_076395180.1">
    <property type="nucleotide sequence ID" value="NZ_FTOV01000011.1"/>
</dbReference>
<feature type="transmembrane region" description="Helical" evidence="1">
    <location>
        <begin position="6"/>
        <end position="29"/>
    </location>
</feature>
<feature type="transmembrane region" description="Helical" evidence="1">
    <location>
        <begin position="41"/>
        <end position="62"/>
    </location>
</feature>
<sequence>MGIGFVMLFHLIIILILSSIIAIIGGLITAFCSKERKKRKILLAFLAPFAGFYTLYFCAIIGSSIVSEKKNIDIGFGDCWYVPLENDCQLLFIYQNNHLLKKMERLLFLLFQRYEKMEIMF</sequence>
<protein>
    <submittedName>
        <fullName evidence="2">Uncharacterized protein</fullName>
    </submittedName>
</protein>
<gene>
    <name evidence="2" type="ORF">SAMN05421785_111111</name>
</gene>
<evidence type="ECO:0000313" key="2">
    <source>
        <dbReference type="EMBL" id="SIT21929.1"/>
    </source>
</evidence>
<dbReference type="EMBL" id="FTOV01000011">
    <property type="protein sequence ID" value="SIT21929.1"/>
    <property type="molecule type" value="Genomic_DNA"/>
</dbReference>
<organism evidence="2 3">
    <name type="scientific">Chryseobacterium gambrini</name>
    <dbReference type="NCBI Taxonomy" id="373672"/>
    <lineage>
        <taxon>Bacteria</taxon>
        <taxon>Pseudomonadati</taxon>
        <taxon>Bacteroidota</taxon>
        <taxon>Flavobacteriia</taxon>
        <taxon>Flavobacteriales</taxon>
        <taxon>Weeksellaceae</taxon>
        <taxon>Chryseobacterium group</taxon>
        <taxon>Chryseobacterium</taxon>
    </lineage>
</organism>
<keyword evidence="1" id="KW-0472">Membrane</keyword>
<dbReference type="AlphaFoldDB" id="A0A1N7QGK9"/>
<evidence type="ECO:0000313" key="3">
    <source>
        <dbReference type="Proteomes" id="UP000185781"/>
    </source>
</evidence>
<reference evidence="2 3" key="1">
    <citation type="submission" date="2017-01" db="EMBL/GenBank/DDBJ databases">
        <authorList>
            <person name="Mah S.A."/>
            <person name="Swanson W.J."/>
            <person name="Moy G.W."/>
            <person name="Vacquier V.D."/>
        </authorList>
    </citation>
    <scope>NUCLEOTIDE SEQUENCE [LARGE SCALE GENOMIC DNA]</scope>
    <source>
        <strain evidence="2 3">DSM 18014</strain>
    </source>
</reference>
<dbReference type="STRING" id="373672.SAMN05421785_111111"/>
<dbReference type="OrthoDB" id="1261310at2"/>